<dbReference type="EMBL" id="LXQA010356824">
    <property type="protein sequence ID" value="MCI46389.1"/>
    <property type="molecule type" value="Genomic_DNA"/>
</dbReference>
<sequence length="89" mass="10058">MLKALVESSLYKGYQVGSDASSATRIYHLQFVDDTLIVSEKSWANVRVLKANLILFELISRMKVNFHKSLLAGVNIFESWLLDAARVLN</sequence>
<dbReference type="GO" id="GO:0003964">
    <property type="term" value="F:RNA-directed DNA polymerase activity"/>
    <property type="evidence" value="ECO:0007669"/>
    <property type="project" value="UniProtKB-KW"/>
</dbReference>
<organism evidence="1 2">
    <name type="scientific">Trifolium medium</name>
    <dbReference type="NCBI Taxonomy" id="97028"/>
    <lineage>
        <taxon>Eukaryota</taxon>
        <taxon>Viridiplantae</taxon>
        <taxon>Streptophyta</taxon>
        <taxon>Embryophyta</taxon>
        <taxon>Tracheophyta</taxon>
        <taxon>Spermatophyta</taxon>
        <taxon>Magnoliopsida</taxon>
        <taxon>eudicotyledons</taxon>
        <taxon>Gunneridae</taxon>
        <taxon>Pentapetalae</taxon>
        <taxon>rosids</taxon>
        <taxon>fabids</taxon>
        <taxon>Fabales</taxon>
        <taxon>Fabaceae</taxon>
        <taxon>Papilionoideae</taxon>
        <taxon>50 kb inversion clade</taxon>
        <taxon>NPAAA clade</taxon>
        <taxon>Hologalegina</taxon>
        <taxon>IRL clade</taxon>
        <taxon>Trifolieae</taxon>
        <taxon>Trifolium</taxon>
    </lineage>
</organism>
<evidence type="ECO:0000313" key="2">
    <source>
        <dbReference type="Proteomes" id="UP000265520"/>
    </source>
</evidence>
<reference evidence="1 2" key="1">
    <citation type="journal article" date="2018" name="Front. Plant Sci.">
        <title>Red Clover (Trifolium pratense) and Zigzag Clover (T. medium) - A Picture of Genomic Similarities and Differences.</title>
        <authorList>
            <person name="Dluhosova J."/>
            <person name="Istvanek J."/>
            <person name="Nedelnik J."/>
            <person name="Repkova J."/>
        </authorList>
    </citation>
    <scope>NUCLEOTIDE SEQUENCE [LARGE SCALE GENOMIC DNA]</scope>
    <source>
        <strain evidence="2">cv. 10/8</strain>
        <tissue evidence="1">Leaf</tissue>
    </source>
</reference>
<evidence type="ECO:0000313" key="1">
    <source>
        <dbReference type="EMBL" id="MCI46389.1"/>
    </source>
</evidence>
<feature type="non-terminal residue" evidence="1">
    <location>
        <position position="89"/>
    </location>
</feature>
<dbReference type="Proteomes" id="UP000265520">
    <property type="component" value="Unassembled WGS sequence"/>
</dbReference>
<keyword evidence="1" id="KW-0548">Nucleotidyltransferase</keyword>
<protein>
    <submittedName>
        <fullName evidence="1">Putative non-LTR retroelement reverse transcriptase</fullName>
    </submittedName>
</protein>
<comment type="caution">
    <text evidence="1">The sequence shown here is derived from an EMBL/GenBank/DDBJ whole genome shotgun (WGS) entry which is preliminary data.</text>
</comment>
<keyword evidence="1" id="KW-0695">RNA-directed DNA polymerase</keyword>
<proteinExistence type="predicted"/>
<keyword evidence="2" id="KW-1185">Reference proteome</keyword>
<keyword evidence="1" id="KW-0808">Transferase</keyword>
<accession>A0A392SCK4</accession>
<name>A0A392SCK4_9FABA</name>
<dbReference type="AlphaFoldDB" id="A0A392SCK4"/>